<name>A0A139SLR9_9BACT</name>
<feature type="domain" description="FGAR-AT PurM N-terminal-like" evidence="15">
    <location>
        <begin position="753"/>
        <end position="914"/>
    </location>
</feature>
<evidence type="ECO:0000256" key="8">
    <source>
        <dbReference type="ARBA" id="ARBA00022842"/>
    </source>
</evidence>
<evidence type="ECO:0000256" key="10">
    <source>
        <dbReference type="HAMAP-Rule" id="MF_00419"/>
    </source>
</evidence>
<evidence type="ECO:0000259" key="12">
    <source>
        <dbReference type="Pfam" id="PF02769"/>
    </source>
</evidence>
<evidence type="ECO:0000313" key="17">
    <source>
        <dbReference type="Proteomes" id="UP000070058"/>
    </source>
</evidence>
<dbReference type="FunFam" id="3.30.1330.10:FF:000002">
    <property type="entry name" value="Phosphoribosylformylglycinamidine synthase"/>
    <property type="match status" value="1"/>
</dbReference>
<comment type="caution">
    <text evidence="10">Lacks conserved residue(s) required for the propagation of feature annotation.</text>
</comment>
<feature type="binding site" evidence="10">
    <location>
        <position position="783"/>
    </location>
    <ligand>
        <name>ATP</name>
        <dbReference type="ChEBI" id="CHEBI:30616"/>
    </ligand>
</feature>
<feature type="binding site" evidence="10">
    <location>
        <position position="992"/>
    </location>
    <ligand>
        <name>Mg(2+)</name>
        <dbReference type="ChEBI" id="CHEBI:18420"/>
    </ligand>
</feature>
<evidence type="ECO:0000256" key="5">
    <source>
        <dbReference type="ARBA" id="ARBA00022741"/>
    </source>
</evidence>
<feature type="active site" evidence="10">
    <location>
        <position position="1454"/>
    </location>
</feature>
<dbReference type="Pfam" id="PF02769">
    <property type="entry name" value="AIRS_C"/>
    <property type="match status" value="2"/>
</dbReference>
<dbReference type="PANTHER" id="PTHR10099:SF1">
    <property type="entry name" value="PHOSPHORIBOSYLFORMYLGLYCINAMIDINE SYNTHASE"/>
    <property type="match status" value="1"/>
</dbReference>
<dbReference type="Pfam" id="PF18072">
    <property type="entry name" value="FGAR-AT_linker"/>
    <property type="match status" value="1"/>
</dbReference>
<comment type="pathway">
    <text evidence="1 10">Purine metabolism; IMP biosynthesis via de novo pathway; 5-amino-1-(5-phospho-D-ribosyl)imidazole from N(2)-formyl-N(1)-(5-phospho-D-ribosyl)glycinamide: step 1/2.</text>
</comment>
<feature type="domain" description="Phosphoribosylformylglycinamidine synthase N-terminal" evidence="14">
    <location>
        <begin position="36"/>
        <end position="201"/>
    </location>
</feature>
<dbReference type="InterPro" id="IPR029062">
    <property type="entry name" value="Class_I_gatase-like"/>
</dbReference>
<dbReference type="Pfam" id="PF18076">
    <property type="entry name" value="FGAR-AT_N"/>
    <property type="match status" value="1"/>
</dbReference>
<dbReference type="InterPro" id="IPR036604">
    <property type="entry name" value="PurS-like_sf"/>
</dbReference>
<organism evidence="16 17">
    <name type="scientific">Cephaloticoccus primus</name>
    <dbReference type="NCBI Taxonomy" id="1548207"/>
    <lineage>
        <taxon>Bacteria</taxon>
        <taxon>Pseudomonadati</taxon>
        <taxon>Verrucomicrobiota</taxon>
        <taxon>Opitutia</taxon>
        <taxon>Opitutales</taxon>
        <taxon>Opitutaceae</taxon>
        <taxon>Cephaloticoccus</taxon>
    </lineage>
</organism>
<evidence type="ECO:0000259" key="15">
    <source>
        <dbReference type="Pfam" id="PF22689"/>
    </source>
</evidence>
<dbReference type="GO" id="GO:0005524">
    <property type="term" value="F:ATP binding"/>
    <property type="evidence" value="ECO:0007669"/>
    <property type="project" value="UniProtKB-UniRule"/>
</dbReference>
<feature type="domain" description="Phosphoribosylformylglycinamidine synthase linker" evidence="13">
    <location>
        <begin position="222"/>
        <end position="271"/>
    </location>
</feature>
<feature type="domain" description="PurM-like C-terminal" evidence="12">
    <location>
        <begin position="537"/>
        <end position="694"/>
    </location>
</feature>
<evidence type="ECO:0000256" key="3">
    <source>
        <dbReference type="ARBA" id="ARBA00022598"/>
    </source>
</evidence>
<feature type="binding site" evidence="10">
    <location>
        <begin position="358"/>
        <end position="369"/>
    </location>
    <ligand>
        <name>ATP</name>
        <dbReference type="ChEBI" id="CHEBI:30616"/>
    </ligand>
</feature>
<dbReference type="RefSeq" id="WP_068630479.1">
    <property type="nucleotide sequence ID" value="NZ_LSZQ01000049.1"/>
</dbReference>
<dbReference type="Pfam" id="PF22689">
    <property type="entry name" value="FGAR-AT_PurM_N-like"/>
    <property type="match status" value="1"/>
</dbReference>
<feature type="binding site" evidence="10">
    <location>
        <position position="994"/>
    </location>
    <ligand>
        <name>ATP</name>
        <dbReference type="ChEBI" id="CHEBI:30616"/>
    </ligand>
</feature>
<dbReference type="SMART" id="SM01211">
    <property type="entry name" value="GATase_5"/>
    <property type="match status" value="1"/>
</dbReference>
<dbReference type="EC" id="6.3.5.3" evidence="10"/>
<feature type="active site" description="Nucleophile" evidence="10">
    <location>
        <position position="1329"/>
    </location>
</feature>
<keyword evidence="17" id="KW-1185">Reference proteome</keyword>
<dbReference type="HAMAP" id="MF_00419">
    <property type="entry name" value="PurL_1"/>
    <property type="match status" value="1"/>
</dbReference>
<dbReference type="InterPro" id="IPR040707">
    <property type="entry name" value="FGAR-AT_N"/>
</dbReference>
<dbReference type="STRING" id="1548207.AXK11_06580"/>
<dbReference type="SUPFAM" id="SSF55326">
    <property type="entry name" value="PurM N-terminal domain-like"/>
    <property type="match status" value="2"/>
</dbReference>
<keyword evidence="3 10" id="KW-0436">Ligase</keyword>
<dbReference type="GO" id="GO:0005737">
    <property type="term" value="C:cytoplasm"/>
    <property type="evidence" value="ECO:0007669"/>
    <property type="project" value="UniProtKB-SubCell"/>
</dbReference>
<evidence type="ECO:0000256" key="7">
    <source>
        <dbReference type="ARBA" id="ARBA00022840"/>
    </source>
</evidence>
<dbReference type="InterPro" id="IPR010918">
    <property type="entry name" value="PurM-like_C_dom"/>
</dbReference>
<keyword evidence="9 10" id="KW-0315">Glutamine amidotransferase</keyword>
<dbReference type="NCBIfam" id="NF003672">
    <property type="entry name" value="PRK05297.1"/>
    <property type="match status" value="1"/>
</dbReference>
<sequence>MLTLRGSSALSPFRLEKLLKTLRSEHGLPVNAIDAQFVHLCDIDSELSPEERAVLERLLEYGPTNAPERQGPDGEATDGPLSACVGQTGRQQAARTINRPLAVGPRAGTISPWSSKATDIARLCGLAKIRRIERVITYTLTLEDGAAAHAQPESHDVRPETAQPLTGRQRAACIIKEAAALLHDPMTQAVFDSVEDCAVLFRREEPRPLRTVPLLAEGRPALEAANRELGLALAEDEIDYLAAAFARLGRDPADVELMMFAQANSEHCRHKIFNATWDIDGQPQDRSLFAMIRNTYQLHSDGILSAYKDNAAVIAGSEAGRFFADPLTGDYTAHREPIHLLCKVETHNHPTAISPYPGAATGSGGEIRDEGATGRGSRPKAGLVGFTVSNLKIPEAPQPWEKDYGKPARIASALDIMIEAPLGAAAFNNEFGRPAINGYFRSFEAEVPGSDETGESEPTTQSANADGEATDVPPTSGRGAQHTPSGEPSSSSTNKPLERARPIEGAKALRGYHKPIMLAGGLGNIRAEHVAKGQIAPGDALIVLGGPCMLIGLGGGAASSVASGAGSEALDYASVQRDNAEMQRRCQEVIDRCWAMGADNPISFIHDVGAGGMANALPELVNDAGRGGCFDLRKLPNDEPGMSPLEIWCNESQERYVLSVPAARLDTFRALCERERAPFAIVGEATTQKHLVVEDPHFANRPIDLPLDVLLGKPPRMHRREATLRRPTRPLDLGTVSLAEAIRRVLSHPTVADKGFLITIGDRSVGGLVVRDQMVGPWQVPVADCGVTAAAFDSYAGEAMAMGERTPVAVNNAAASARLAVGEALTNLAAAQIGELGKVNLSANWMAAPDVPGEAAELYAAVRAVGMELCPALGITIPVGKDSLSMSTVWQDERSGEERRITAPVSLIVSAFAAVNDVRLSLTPQLAREPDTALLLIDLGRGQNRLGGSILAQTFSQLGEATPDVDSAADLKAFWTVIQQLGREKKLLAYHDRSDGGLLAAAVEMAFAGHCGLELTLPRAKANETARSDSEVTNRPPTSGRGAQHTPSGEPSSSSANKAVERPRMIDGPAAPLFAEELGALIQVRCADLPEIRKTLAAHGLDACTHQVGRPLLDSHRVRISQNGELLYNEDLFALRALWSDTTRRIAQKRDNPACAEQEYQLKLSADNPGLTPRLTFTLTKPECRAVAEPATDAPTSPTAQAQAAPHAPSDEPSSLAPEKNAEEPRKTNTRRRAAVAILREQGVNGQVEMAAAFDRAGFRAVDVHMSDILSGRRSLREFAGLAACGGFSYGDVLGAGEGWAKTILFNEKARAEFAAFFAREDSFTLGVCNGCQMLSNLHGLIPGAEAWPRFVQNKSERYEARLVSVKIEDSPSILLRGMAGSVLPVVVAHGEGFSEFPSADAAHTLERSGLAAARFVDNHHRPTEHYPLNPNGSPGGLTALTTRDGRVTIMMPHPERVFRTCNLSWAPSDWLRDDDSPWMQLFYNAHHWLR</sequence>
<dbReference type="FunFam" id="3.90.650.10:FF:000002">
    <property type="entry name" value="Phosphoribosylformylglycinamidine synthase"/>
    <property type="match status" value="1"/>
</dbReference>
<dbReference type="PANTHER" id="PTHR10099">
    <property type="entry name" value="PHOSPHORIBOSYLFORMYLGLYCINAMIDINE SYNTHASE"/>
    <property type="match status" value="1"/>
</dbReference>
<dbReference type="CDD" id="cd01740">
    <property type="entry name" value="GATase1_FGAR_AT"/>
    <property type="match status" value="1"/>
</dbReference>
<feature type="domain" description="PurM-like C-terminal" evidence="12">
    <location>
        <begin position="939"/>
        <end position="1034"/>
    </location>
</feature>
<feature type="compositionally biased region" description="Polar residues" evidence="11">
    <location>
        <begin position="482"/>
        <end position="495"/>
    </location>
</feature>
<dbReference type="Proteomes" id="UP000070058">
    <property type="component" value="Unassembled WGS sequence"/>
</dbReference>
<proteinExistence type="inferred from homology"/>
<evidence type="ECO:0000256" key="4">
    <source>
        <dbReference type="ARBA" id="ARBA00022723"/>
    </source>
</evidence>
<comment type="subcellular location">
    <subcellularLocation>
        <location evidence="10">Cytoplasm</location>
    </subcellularLocation>
</comment>
<feature type="active site" evidence="10">
    <location>
        <position position="1456"/>
    </location>
</feature>
<comment type="catalytic activity">
    <reaction evidence="10">
        <text>N(2)-formyl-N(1)-(5-phospho-beta-D-ribosyl)glycinamide + L-glutamine + ATP + H2O = 2-formamido-N(1)-(5-O-phospho-beta-D-ribosyl)acetamidine + L-glutamate + ADP + phosphate + H(+)</text>
        <dbReference type="Rhea" id="RHEA:17129"/>
        <dbReference type="ChEBI" id="CHEBI:15377"/>
        <dbReference type="ChEBI" id="CHEBI:15378"/>
        <dbReference type="ChEBI" id="CHEBI:29985"/>
        <dbReference type="ChEBI" id="CHEBI:30616"/>
        <dbReference type="ChEBI" id="CHEBI:43474"/>
        <dbReference type="ChEBI" id="CHEBI:58359"/>
        <dbReference type="ChEBI" id="CHEBI:147286"/>
        <dbReference type="ChEBI" id="CHEBI:147287"/>
        <dbReference type="ChEBI" id="CHEBI:456216"/>
        <dbReference type="EC" id="6.3.5.3"/>
    </reaction>
</comment>
<keyword evidence="10" id="KW-0963">Cytoplasm</keyword>
<dbReference type="FunFam" id="1.10.8.750:FF:000002">
    <property type="entry name" value="Phosphoribosylformylglycinamidine synthase"/>
    <property type="match status" value="1"/>
</dbReference>
<comment type="subunit">
    <text evidence="10">Monomer.</text>
</comment>
<dbReference type="UniPathway" id="UPA00074">
    <property type="reaction ID" value="UER00128"/>
</dbReference>
<evidence type="ECO:0000256" key="9">
    <source>
        <dbReference type="ARBA" id="ARBA00022962"/>
    </source>
</evidence>
<dbReference type="EMBL" id="LSZQ01000049">
    <property type="protein sequence ID" value="KXU35440.1"/>
    <property type="molecule type" value="Genomic_DNA"/>
</dbReference>
<dbReference type="SUPFAM" id="SSF82697">
    <property type="entry name" value="PurS-like"/>
    <property type="match status" value="1"/>
</dbReference>
<dbReference type="Gene3D" id="3.90.650.10">
    <property type="entry name" value="PurM-like C-terminal domain"/>
    <property type="match status" value="2"/>
</dbReference>
<dbReference type="FunFam" id="3.30.1330.10:FF:000005">
    <property type="entry name" value="Phosphoribosylformylglycinamidine synthase"/>
    <property type="match status" value="1"/>
</dbReference>
<dbReference type="Gene3D" id="1.10.8.750">
    <property type="entry name" value="Phosphoribosylformylglycinamidine synthase, linker domain"/>
    <property type="match status" value="1"/>
</dbReference>
<dbReference type="OrthoDB" id="9804441at2"/>
<feature type="region of interest" description="Disordered" evidence="11">
    <location>
        <begin position="447"/>
        <end position="498"/>
    </location>
</feature>
<evidence type="ECO:0000256" key="11">
    <source>
        <dbReference type="SAM" id="MobiDB-lite"/>
    </source>
</evidence>
<evidence type="ECO:0000256" key="2">
    <source>
        <dbReference type="ARBA" id="ARBA00008608"/>
    </source>
</evidence>
<evidence type="ECO:0000259" key="13">
    <source>
        <dbReference type="Pfam" id="PF18072"/>
    </source>
</evidence>
<feature type="binding site" evidence="10">
    <location>
        <position position="784"/>
    </location>
    <ligand>
        <name>Mg(2+)</name>
        <dbReference type="ChEBI" id="CHEBI:18420"/>
    </ligand>
</feature>
<feature type="binding site" evidence="10">
    <location>
        <position position="827"/>
    </location>
    <ligand>
        <name>Mg(2+)</name>
        <dbReference type="ChEBI" id="CHEBI:18420"/>
    </ligand>
</feature>
<feature type="region of interest" description="Disordered" evidence="11">
    <location>
        <begin position="62"/>
        <end position="89"/>
    </location>
</feature>
<keyword evidence="7 10" id="KW-0067">ATP-binding</keyword>
<comment type="caution">
    <text evidence="16">The sequence shown here is derived from an EMBL/GenBank/DDBJ whole genome shotgun (WGS) entry which is preliminary data.</text>
</comment>
<dbReference type="InterPro" id="IPR055181">
    <property type="entry name" value="FGAR-AT_PurM_N-like"/>
</dbReference>
<dbReference type="Gene3D" id="3.30.1330.10">
    <property type="entry name" value="PurM-like, N-terminal domain"/>
    <property type="match status" value="2"/>
</dbReference>
<dbReference type="SUPFAM" id="SSF109736">
    <property type="entry name" value="FGAM synthase PurL, linker domain"/>
    <property type="match status" value="1"/>
</dbReference>
<dbReference type="CDD" id="cd02203">
    <property type="entry name" value="PurL_repeat1"/>
    <property type="match status" value="1"/>
</dbReference>
<feature type="binding site" evidence="10">
    <location>
        <position position="823"/>
    </location>
    <ligand>
        <name>Mg(2+)</name>
        <dbReference type="ChEBI" id="CHEBI:18420"/>
    </ligand>
</feature>
<dbReference type="InterPro" id="IPR036676">
    <property type="entry name" value="PurM-like_C_sf"/>
</dbReference>
<reference evidence="17" key="1">
    <citation type="submission" date="2016-02" db="EMBL/GenBank/DDBJ databases">
        <authorList>
            <person name="Sanders J.G."/>
            <person name="Lin J.Y."/>
            <person name="Wertz J.T."/>
            <person name="Russell J.A."/>
            <person name="Moreau C.S."/>
            <person name="Powell S."/>
        </authorList>
    </citation>
    <scope>NUCLEOTIDE SEQUENCE [LARGE SCALE GENOMIC DNA]</scope>
    <source>
        <strain evidence="17">CAG34</strain>
    </source>
</reference>
<feature type="region of interest" description="Disordered" evidence="11">
    <location>
        <begin position="1189"/>
        <end position="1230"/>
    </location>
</feature>
<evidence type="ECO:0000256" key="1">
    <source>
        <dbReference type="ARBA" id="ARBA00004920"/>
    </source>
</evidence>
<comment type="function">
    <text evidence="10">Phosphoribosylformylglycinamidine synthase involved in the purines biosynthetic pathway. Catalyzes the ATP-dependent conversion of formylglycinamide ribonucleotide (FGAR) and glutamine to yield formylglycinamidine ribonucleotide (FGAM) and glutamate.</text>
</comment>
<dbReference type="GO" id="GO:0006189">
    <property type="term" value="P:'de novo' IMP biosynthetic process"/>
    <property type="evidence" value="ECO:0007669"/>
    <property type="project" value="UniProtKB-UniRule"/>
</dbReference>
<feature type="region of interest" description="Disordered" evidence="11">
    <location>
        <begin position="1022"/>
        <end position="1058"/>
    </location>
</feature>
<dbReference type="GO" id="GO:0046872">
    <property type="term" value="F:metal ion binding"/>
    <property type="evidence" value="ECO:0007669"/>
    <property type="project" value="UniProtKB-KW"/>
</dbReference>
<evidence type="ECO:0000256" key="6">
    <source>
        <dbReference type="ARBA" id="ARBA00022755"/>
    </source>
</evidence>
<accession>A0A139SLR9</accession>
<keyword evidence="6 10" id="KW-0658">Purine biosynthesis</keyword>
<evidence type="ECO:0000313" key="16">
    <source>
        <dbReference type="EMBL" id="KXU35440.1"/>
    </source>
</evidence>
<comment type="similarity">
    <text evidence="2 10">In the N-terminal section; belongs to the FGAMS family.</text>
</comment>
<dbReference type="InterPro" id="IPR010073">
    <property type="entry name" value="PurL_large"/>
</dbReference>
<keyword evidence="4 10" id="KW-0479">Metal-binding</keyword>
<gene>
    <name evidence="10" type="primary">purL</name>
    <name evidence="16" type="ORF">AXK11_06580</name>
</gene>
<feature type="compositionally biased region" description="Polar residues" evidence="11">
    <location>
        <begin position="1045"/>
        <end position="1057"/>
    </location>
</feature>
<dbReference type="InterPro" id="IPR041609">
    <property type="entry name" value="PurL_linker"/>
</dbReference>
<keyword evidence="8 10" id="KW-0460">Magnesium</keyword>
<dbReference type="PROSITE" id="PS51273">
    <property type="entry name" value="GATASE_TYPE_1"/>
    <property type="match status" value="1"/>
</dbReference>
<dbReference type="InterPro" id="IPR036921">
    <property type="entry name" value="PurM-like_N_sf"/>
</dbReference>
<protein>
    <recommendedName>
        <fullName evidence="10">Phosphoribosylformylglycinamidine synthase</fullName>
        <shortName evidence="10">FGAM synthase</shortName>
        <shortName evidence="10">FGAMS</shortName>
        <ecNumber evidence="10">6.3.5.3</ecNumber>
    </recommendedName>
    <alternativeName>
        <fullName evidence="10">Formylglycinamide ribonucleotide amidotransferase</fullName>
        <shortName evidence="10">FGAR amidotransferase</shortName>
        <shortName evidence="10">FGAR-AT</shortName>
    </alternativeName>
</protein>
<evidence type="ECO:0000259" key="14">
    <source>
        <dbReference type="Pfam" id="PF18076"/>
    </source>
</evidence>
<dbReference type="CDD" id="cd02204">
    <property type="entry name" value="PurL_repeat2"/>
    <property type="match status" value="1"/>
</dbReference>
<dbReference type="SUPFAM" id="SSF56042">
    <property type="entry name" value="PurM C-terminal domain-like"/>
    <property type="match status" value="2"/>
</dbReference>
<feature type="compositionally biased region" description="Basic and acidic residues" evidence="11">
    <location>
        <begin position="1022"/>
        <end position="1032"/>
    </location>
</feature>
<dbReference type="SUPFAM" id="SSF52317">
    <property type="entry name" value="Class I glutamine amidotransferase-like"/>
    <property type="match status" value="1"/>
</dbReference>
<feature type="compositionally biased region" description="Low complexity" evidence="11">
    <location>
        <begin position="1190"/>
        <end position="1208"/>
    </location>
</feature>
<dbReference type="GO" id="GO:0004642">
    <property type="term" value="F:phosphoribosylformylglycinamidine synthase activity"/>
    <property type="evidence" value="ECO:0007669"/>
    <property type="project" value="UniProtKB-UniRule"/>
</dbReference>
<dbReference type="Gene3D" id="3.40.50.880">
    <property type="match status" value="1"/>
</dbReference>
<feature type="region of interest" description="Disordered" evidence="11">
    <location>
        <begin position="354"/>
        <end position="380"/>
    </location>
</feature>
<keyword evidence="5 10" id="KW-0547">Nucleotide-binding</keyword>
<dbReference type="Pfam" id="PF13507">
    <property type="entry name" value="GATase_5"/>
    <property type="match status" value="1"/>
</dbReference>